<name>A0A6J6QF17_9ZZZZ</name>
<evidence type="ECO:0000256" key="3">
    <source>
        <dbReference type="ARBA" id="ARBA00022618"/>
    </source>
</evidence>
<feature type="domain" description="Mur ligase N-terminal catalytic" evidence="11">
    <location>
        <begin position="39"/>
        <end position="116"/>
    </location>
</feature>
<proteinExistence type="inferred from homology"/>
<feature type="domain" description="Mur ligase C-terminal" evidence="12">
    <location>
        <begin position="337"/>
        <end position="451"/>
    </location>
</feature>
<dbReference type="InterPro" id="IPR005863">
    <property type="entry name" value="UDP-N-AcMur_synth"/>
</dbReference>
<dbReference type="Gene3D" id="3.40.1390.10">
    <property type="entry name" value="MurE/MurF, N-terminal domain"/>
    <property type="match status" value="1"/>
</dbReference>
<evidence type="ECO:0000259" key="13">
    <source>
        <dbReference type="Pfam" id="PF08245"/>
    </source>
</evidence>
<evidence type="ECO:0000256" key="4">
    <source>
        <dbReference type="ARBA" id="ARBA00022741"/>
    </source>
</evidence>
<sequence length="463" mass="47295">MRFFIAELAAQLNGRVLGGTARDGAGGHASLDADSVSLVDGLAIDSRLVNPGQLFAAVRAERDGHEFVDAAFAAGAGAVLIDNADCLAVSGSTELALQGKAIVVQDVPEALMEIARIARSRLPDSVVGVTGSVGKTTTKDLLAEVLAQQFVTVASEKSFNNELGVPLTLANAAEGTQAAVVEMGARGAGHISLLCELARPTVGIVTTVERVHTQVMGSIEQIAQAKGELIEALPSTGLAVLNAEVPLVAAMADRTQANVLRFGQAGEVQAVQVQVDGELRPSFLLLSPWGNVAVRLGIRGVHNVSNALAAATAALGLGLSLEQVAVGLESAVTSPWRMDLQTMPGGALLLNDSYNAGPASMAAALQALSSLPGAGSGRRIAVLGLMAELGDSAPQEHQAVAELADQLQIQIIAVGTDMYGVPRVAGIAEAEAALDSMSLTTGDAVLVKGSRVAGLERLAQLLL</sequence>
<dbReference type="InterPro" id="IPR013221">
    <property type="entry name" value="Mur_ligase_cen"/>
</dbReference>
<dbReference type="InterPro" id="IPR036565">
    <property type="entry name" value="Mur-like_cat_sf"/>
</dbReference>
<keyword evidence="8" id="KW-0131">Cell cycle</keyword>
<keyword evidence="3" id="KW-0132">Cell division</keyword>
<evidence type="ECO:0000256" key="9">
    <source>
        <dbReference type="ARBA" id="ARBA00023316"/>
    </source>
</evidence>
<feature type="domain" description="Mur ligase central" evidence="13">
    <location>
        <begin position="129"/>
        <end position="314"/>
    </location>
</feature>
<evidence type="ECO:0000256" key="6">
    <source>
        <dbReference type="ARBA" id="ARBA00022960"/>
    </source>
</evidence>
<evidence type="ECO:0000259" key="12">
    <source>
        <dbReference type="Pfam" id="PF02875"/>
    </source>
</evidence>
<evidence type="ECO:0000256" key="10">
    <source>
        <dbReference type="ARBA" id="ARBA00031461"/>
    </source>
</evidence>
<keyword evidence="5" id="KW-0067">ATP-binding</keyword>
<protein>
    <recommendedName>
        <fullName evidence="10">UDP-MurNAc-pentapeptide synthetase</fullName>
    </recommendedName>
</protein>
<evidence type="ECO:0000256" key="7">
    <source>
        <dbReference type="ARBA" id="ARBA00022984"/>
    </source>
</evidence>
<evidence type="ECO:0000256" key="8">
    <source>
        <dbReference type="ARBA" id="ARBA00023306"/>
    </source>
</evidence>
<keyword evidence="1" id="KW-0963">Cytoplasm</keyword>
<dbReference type="PANTHER" id="PTHR43024">
    <property type="entry name" value="UDP-N-ACETYLMURAMOYL-TRIPEPTIDE--D-ALANYL-D-ALANINE LIGASE"/>
    <property type="match status" value="1"/>
</dbReference>
<dbReference type="InterPro" id="IPR000713">
    <property type="entry name" value="Mur_ligase_N"/>
</dbReference>
<keyword evidence="4" id="KW-0547">Nucleotide-binding</keyword>
<dbReference type="PANTHER" id="PTHR43024:SF1">
    <property type="entry name" value="UDP-N-ACETYLMURAMOYL-TRIPEPTIDE--D-ALANYL-D-ALANINE LIGASE"/>
    <property type="match status" value="1"/>
</dbReference>
<organism evidence="14">
    <name type="scientific">freshwater metagenome</name>
    <dbReference type="NCBI Taxonomy" id="449393"/>
    <lineage>
        <taxon>unclassified sequences</taxon>
        <taxon>metagenomes</taxon>
        <taxon>ecological metagenomes</taxon>
    </lineage>
</organism>
<dbReference type="GO" id="GO:0005524">
    <property type="term" value="F:ATP binding"/>
    <property type="evidence" value="ECO:0007669"/>
    <property type="project" value="UniProtKB-KW"/>
</dbReference>
<dbReference type="Pfam" id="PF02875">
    <property type="entry name" value="Mur_ligase_C"/>
    <property type="match status" value="1"/>
</dbReference>
<dbReference type="SUPFAM" id="SSF53244">
    <property type="entry name" value="MurD-like peptide ligases, peptide-binding domain"/>
    <property type="match status" value="1"/>
</dbReference>
<evidence type="ECO:0000256" key="2">
    <source>
        <dbReference type="ARBA" id="ARBA00022598"/>
    </source>
</evidence>
<evidence type="ECO:0000313" key="14">
    <source>
        <dbReference type="EMBL" id="CAB4707755.1"/>
    </source>
</evidence>
<dbReference type="NCBIfam" id="TIGR01143">
    <property type="entry name" value="murF"/>
    <property type="match status" value="1"/>
</dbReference>
<dbReference type="GO" id="GO:0071555">
    <property type="term" value="P:cell wall organization"/>
    <property type="evidence" value="ECO:0007669"/>
    <property type="project" value="UniProtKB-KW"/>
</dbReference>
<dbReference type="AlphaFoldDB" id="A0A6J6QF17"/>
<evidence type="ECO:0000256" key="1">
    <source>
        <dbReference type="ARBA" id="ARBA00022490"/>
    </source>
</evidence>
<keyword evidence="2" id="KW-0436">Ligase</keyword>
<dbReference type="GO" id="GO:0008360">
    <property type="term" value="P:regulation of cell shape"/>
    <property type="evidence" value="ECO:0007669"/>
    <property type="project" value="UniProtKB-KW"/>
</dbReference>
<dbReference type="InterPro" id="IPR004101">
    <property type="entry name" value="Mur_ligase_C"/>
</dbReference>
<keyword evidence="6" id="KW-0133">Cell shape</keyword>
<keyword evidence="9" id="KW-0961">Cell wall biogenesis/degradation</keyword>
<accession>A0A6J6QF17</accession>
<dbReference type="InterPro" id="IPR036615">
    <property type="entry name" value="Mur_ligase_C_dom_sf"/>
</dbReference>
<reference evidence="14" key="1">
    <citation type="submission" date="2020-05" db="EMBL/GenBank/DDBJ databases">
        <authorList>
            <person name="Chiriac C."/>
            <person name="Salcher M."/>
            <person name="Ghai R."/>
            <person name="Kavagutti S V."/>
        </authorList>
    </citation>
    <scope>NUCLEOTIDE SEQUENCE</scope>
</reference>
<dbReference type="SUPFAM" id="SSF53623">
    <property type="entry name" value="MurD-like peptide ligases, catalytic domain"/>
    <property type="match status" value="1"/>
</dbReference>
<dbReference type="GO" id="GO:0051301">
    <property type="term" value="P:cell division"/>
    <property type="evidence" value="ECO:0007669"/>
    <property type="project" value="UniProtKB-KW"/>
</dbReference>
<dbReference type="GO" id="GO:0047480">
    <property type="term" value="F:UDP-N-acetylmuramoyl-tripeptide-D-alanyl-D-alanine ligase activity"/>
    <property type="evidence" value="ECO:0007669"/>
    <property type="project" value="InterPro"/>
</dbReference>
<dbReference type="HAMAP" id="MF_02019">
    <property type="entry name" value="MurF"/>
    <property type="match status" value="1"/>
</dbReference>
<gene>
    <name evidence="14" type="ORF">UFOPK2582_01265</name>
</gene>
<dbReference type="Gene3D" id="3.90.190.20">
    <property type="entry name" value="Mur ligase, C-terminal domain"/>
    <property type="match status" value="1"/>
</dbReference>
<keyword evidence="7" id="KW-0573">Peptidoglycan synthesis</keyword>
<dbReference type="SUPFAM" id="SSF63418">
    <property type="entry name" value="MurE/MurF N-terminal domain"/>
    <property type="match status" value="1"/>
</dbReference>
<dbReference type="Gene3D" id="3.40.1190.10">
    <property type="entry name" value="Mur-like, catalytic domain"/>
    <property type="match status" value="1"/>
</dbReference>
<dbReference type="EMBL" id="CAEZXS010000167">
    <property type="protein sequence ID" value="CAB4707755.1"/>
    <property type="molecule type" value="Genomic_DNA"/>
</dbReference>
<dbReference type="Pfam" id="PF01225">
    <property type="entry name" value="Mur_ligase"/>
    <property type="match status" value="1"/>
</dbReference>
<evidence type="ECO:0000256" key="5">
    <source>
        <dbReference type="ARBA" id="ARBA00022840"/>
    </source>
</evidence>
<dbReference type="InterPro" id="IPR035911">
    <property type="entry name" value="MurE/MurF_N"/>
</dbReference>
<dbReference type="Pfam" id="PF08245">
    <property type="entry name" value="Mur_ligase_M"/>
    <property type="match status" value="1"/>
</dbReference>
<dbReference type="GO" id="GO:0009252">
    <property type="term" value="P:peptidoglycan biosynthetic process"/>
    <property type="evidence" value="ECO:0007669"/>
    <property type="project" value="UniProtKB-KW"/>
</dbReference>
<dbReference type="InterPro" id="IPR051046">
    <property type="entry name" value="MurCDEF_CellWall_CoF430Synth"/>
</dbReference>
<evidence type="ECO:0000259" key="11">
    <source>
        <dbReference type="Pfam" id="PF01225"/>
    </source>
</evidence>